<sequence>MNAQFEPIRTASGTSALRADVRAFLSERIGELPPEIRAQSWSGWDDALSADMGARGWIGMTWPTAFGGQAASQLERYTVAEEMLAVGAPVAAHWIADRQSGALILKFGSDDLKRELVPRIATGKLFFCIGMSEPNSGSDLASLRTRAERVDGGWSVSGSKIWTTFADKSQFMIALVRTAQQDARSSRDGLSQLVVDLSSEGVTIRPIEDQTGAAHFCEVFFDSVFVPDRMLLGEEGQGWAQVTAELALERSGPERFLSSHVLLESVCETLNEQPDDAMLALLGEWAAELWVLRQMSLSVASRLERGEAPMLEAAIVKDLGARYEQSIARDLSGAFTASSFSDAGAGIEPVLTYLIASSPCFSLRGGTREILRGIIARELGLR</sequence>
<keyword evidence="3 6" id="KW-0285">Flavoprotein</keyword>
<evidence type="ECO:0000256" key="4">
    <source>
        <dbReference type="ARBA" id="ARBA00022827"/>
    </source>
</evidence>
<reference evidence="11" key="1">
    <citation type="submission" date="2018-07" db="EMBL/GenBank/DDBJ databases">
        <title>Genome sequence of Erythrobacter strain YH-07, an antagonistic bacterium isolated from Yellow Sea.</title>
        <authorList>
            <person name="Tang T."/>
            <person name="Liu Q."/>
            <person name="Sun X."/>
        </authorList>
    </citation>
    <scope>NUCLEOTIDE SEQUENCE [LARGE SCALE GENOMIC DNA]</scope>
    <source>
        <strain evidence="11">YH-07</strain>
    </source>
</reference>
<evidence type="ECO:0000313" key="10">
    <source>
        <dbReference type="EMBL" id="AXK41861.1"/>
    </source>
</evidence>
<dbReference type="InterPro" id="IPR013786">
    <property type="entry name" value="AcylCoA_DH/ox_N"/>
</dbReference>
<dbReference type="PANTHER" id="PTHR43292">
    <property type="entry name" value="ACYL-COA DEHYDROGENASE"/>
    <property type="match status" value="1"/>
</dbReference>
<evidence type="ECO:0000313" key="11">
    <source>
        <dbReference type="Proteomes" id="UP000254508"/>
    </source>
</evidence>
<dbReference type="InterPro" id="IPR006089">
    <property type="entry name" value="Acyl-CoA_DH_CS"/>
</dbReference>
<feature type="domain" description="Acyl-CoA oxidase/dehydrogenase middle" evidence="8">
    <location>
        <begin position="128"/>
        <end position="224"/>
    </location>
</feature>
<gene>
    <name evidence="10" type="ORF">DVR09_05455</name>
</gene>
<dbReference type="InterPro" id="IPR052161">
    <property type="entry name" value="Mycobact_Acyl-CoA_DH"/>
</dbReference>
<protein>
    <submittedName>
        <fullName evidence="10">Acyl-CoA dehydrogenase</fullName>
    </submittedName>
</protein>
<evidence type="ECO:0000259" key="8">
    <source>
        <dbReference type="Pfam" id="PF02770"/>
    </source>
</evidence>
<evidence type="ECO:0000256" key="3">
    <source>
        <dbReference type="ARBA" id="ARBA00022630"/>
    </source>
</evidence>
<dbReference type="InterPro" id="IPR036250">
    <property type="entry name" value="AcylCo_DH-like_C"/>
</dbReference>
<keyword evidence="5 6" id="KW-0560">Oxidoreductase</keyword>
<dbReference type="SUPFAM" id="SSF56645">
    <property type="entry name" value="Acyl-CoA dehydrogenase NM domain-like"/>
    <property type="match status" value="1"/>
</dbReference>
<dbReference type="SUPFAM" id="SSF47203">
    <property type="entry name" value="Acyl-CoA dehydrogenase C-terminal domain-like"/>
    <property type="match status" value="1"/>
</dbReference>
<feature type="domain" description="Acyl-CoA dehydrogenase/oxidase N-terminal" evidence="9">
    <location>
        <begin position="16"/>
        <end position="124"/>
    </location>
</feature>
<evidence type="ECO:0000259" key="7">
    <source>
        <dbReference type="Pfam" id="PF00441"/>
    </source>
</evidence>
<evidence type="ECO:0000256" key="2">
    <source>
        <dbReference type="ARBA" id="ARBA00009347"/>
    </source>
</evidence>
<dbReference type="Pfam" id="PF02770">
    <property type="entry name" value="Acyl-CoA_dh_M"/>
    <property type="match status" value="1"/>
</dbReference>
<evidence type="ECO:0000256" key="5">
    <source>
        <dbReference type="ARBA" id="ARBA00023002"/>
    </source>
</evidence>
<dbReference type="InterPro" id="IPR009075">
    <property type="entry name" value="AcylCo_DH/oxidase_C"/>
</dbReference>
<dbReference type="Proteomes" id="UP000254508">
    <property type="component" value="Chromosome"/>
</dbReference>
<dbReference type="InterPro" id="IPR009100">
    <property type="entry name" value="AcylCoA_DH/oxidase_NM_dom_sf"/>
</dbReference>
<evidence type="ECO:0000256" key="6">
    <source>
        <dbReference type="RuleBase" id="RU362125"/>
    </source>
</evidence>
<proteinExistence type="inferred from homology"/>
<dbReference type="RefSeq" id="WP_115416047.1">
    <property type="nucleotide sequence ID" value="NZ_CP031357.1"/>
</dbReference>
<dbReference type="GO" id="GO:0003995">
    <property type="term" value="F:acyl-CoA dehydrogenase activity"/>
    <property type="evidence" value="ECO:0007669"/>
    <property type="project" value="InterPro"/>
</dbReference>
<name>A0A345YD59_9SPHN</name>
<evidence type="ECO:0000256" key="1">
    <source>
        <dbReference type="ARBA" id="ARBA00001974"/>
    </source>
</evidence>
<accession>A0A345YD59</accession>
<dbReference type="PANTHER" id="PTHR43292:SF4">
    <property type="entry name" value="ACYL-COA DEHYDROGENASE FADE34"/>
    <property type="match status" value="1"/>
</dbReference>
<keyword evidence="11" id="KW-1185">Reference proteome</keyword>
<dbReference type="Gene3D" id="1.20.140.10">
    <property type="entry name" value="Butyryl-CoA Dehydrogenase, subunit A, domain 3"/>
    <property type="match status" value="1"/>
</dbReference>
<dbReference type="Pfam" id="PF00441">
    <property type="entry name" value="Acyl-CoA_dh_1"/>
    <property type="match status" value="1"/>
</dbReference>
<dbReference type="PROSITE" id="PS00072">
    <property type="entry name" value="ACYL_COA_DH_1"/>
    <property type="match status" value="1"/>
</dbReference>
<dbReference type="FunFam" id="2.40.110.10:FF:000011">
    <property type="entry name" value="Acyl-CoA dehydrogenase FadE34"/>
    <property type="match status" value="1"/>
</dbReference>
<dbReference type="GO" id="GO:0005886">
    <property type="term" value="C:plasma membrane"/>
    <property type="evidence" value="ECO:0007669"/>
    <property type="project" value="TreeGrafter"/>
</dbReference>
<dbReference type="GO" id="GO:0050660">
    <property type="term" value="F:flavin adenine dinucleotide binding"/>
    <property type="evidence" value="ECO:0007669"/>
    <property type="project" value="InterPro"/>
</dbReference>
<dbReference type="KEGG" id="err:DVR09_05455"/>
<comment type="cofactor">
    <cofactor evidence="1 6">
        <name>FAD</name>
        <dbReference type="ChEBI" id="CHEBI:57692"/>
    </cofactor>
</comment>
<dbReference type="Gene3D" id="1.10.540.10">
    <property type="entry name" value="Acyl-CoA dehydrogenase/oxidase, N-terminal domain"/>
    <property type="match status" value="1"/>
</dbReference>
<dbReference type="Gene3D" id="2.40.110.10">
    <property type="entry name" value="Butyryl-CoA Dehydrogenase, subunit A, domain 2"/>
    <property type="match status" value="1"/>
</dbReference>
<dbReference type="Pfam" id="PF02771">
    <property type="entry name" value="Acyl-CoA_dh_N"/>
    <property type="match status" value="1"/>
</dbReference>
<dbReference type="InterPro" id="IPR006091">
    <property type="entry name" value="Acyl-CoA_Oxase/DH_mid-dom"/>
</dbReference>
<dbReference type="InterPro" id="IPR037069">
    <property type="entry name" value="AcylCoA_DH/ox_N_sf"/>
</dbReference>
<feature type="domain" description="Acyl-CoA dehydrogenase/oxidase C-terminal" evidence="7">
    <location>
        <begin position="276"/>
        <end position="379"/>
    </location>
</feature>
<comment type="similarity">
    <text evidence="2 6">Belongs to the acyl-CoA dehydrogenase family.</text>
</comment>
<keyword evidence="4 6" id="KW-0274">FAD</keyword>
<dbReference type="EMBL" id="CP031357">
    <property type="protein sequence ID" value="AXK41861.1"/>
    <property type="molecule type" value="Genomic_DNA"/>
</dbReference>
<dbReference type="AlphaFoldDB" id="A0A345YD59"/>
<dbReference type="InterPro" id="IPR046373">
    <property type="entry name" value="Acyl-CoA_Oxase/DH_mid-dom_sf"/>
</dbReference>
<evidence type="ECO:0000259" key="9">
    <source>
        <dbReference type="Pfam" id="PF02771"/>
    </source>
</evidence>
<organism evidence="10 11">
    <name type="scientific">Erythrobacter aureus</name>
    <dbReference type="NCBI Taxonomy" id="2182384"/>
    <lineage>
        <taxon>Bacteria</taxon>
        <taxon>Pseudomonadati</taxon>
        <taxon>Pseudomonadota</taxon>
        <taxon>Alphaproteobacteria</taxon>
        <taxon>Sphingomonadales</taxon>
        <taxon>Erythrobacteraceae</taxon>
        <taxon>Erythrobacter/Porphyrobacter group</taxon>
        <taxon>Erythrobacter</taxon>
    </lineage>
</organism>
<dbReference type="OrthoDB" id="9780544at2"/>